<dbReference type="Pfam" id="PF11306">
    <property type="entry name" value="DUF3108"/>
    <property type="match status" value="1"/>
</dbReference>
<protein>
    <submittedName>
        <fullName evidence="2">DUF3108 domain-containing protein</fullName>
    </submittedName>
</protein>
<sequence>MFSSPVFFMAFSSSRRGAAAALVAALALGGAPLALAKTPSAPAPVAAPAPAAAATQKTAAPMPVPAAAELEYEVSGKVSGFGYNATGKLYWQHDGHSYQAEQRIRAPIVGTRWQKSEGRIGAAFLQPLRFEDSSRKRRNMRFDLAAGTVTAVESGQTQPVRQGGQDRLSLYFQLAAAMAGDAALRQPGKRLPIWTVATNKQELWEFEVVSLAPVTLPAGQMPAIELRRLQRNAQDDQKAHIWLSPQTGYLPVRIHFEDDGDAVDLRLARYTPRPGR</sequence>
<reference evidence="2 3" key="1">
    <citation type="submission" date="2018-10" db="EMBL/GenBank/DDBJ databases">
        <title>Comamonadaceae CDC group NO-1 genome sequencing and assembly.</title>
        <authorList>
            <person name="Bernier A.-M."/>
            <person name="Bernard K."/>
        </authorList>
    </citation>
    <scope>NUCLEOTIDE SEQUENCE [LARGE SCALE GENOMIC DNA]</scope>
    <source>
        <strain evidence="2 3">NML161473</strain>
    </source>
</reference>
<dbReference type="Proteomes" id="UP000267035">
    <property type="component" value="Unassembled WGS sequence"/>
</dbReference>
<keyword evidence="3" id="KW-1185">Reference proteome</keyword>
<keyword evidence="1" id="KW-0732">Signal</keyword>
<evidence type="ECO:0000313" key="3">
    <source>
        <dbReference type="Proteomes" id="UP000267035"/>
    </source>
</evidence>
<proteinExistence type="predicted"/>
<dbReference type="AlphaFoldDB" id="A0A3M6QBE3"/>
<accession>A0A3M6QBE3</accession>
<gene>
    <name evidence="2" type="ORF">EBQ25_05190</name>
</gene>
<dbReference type="EMBL" id="RDQL01000005">
    <property type="protein sequence ID" value="RMX00463.1"/>
    <property type="molecule type" value="Genomic_DNA"/>
</dbReference>
<organism evidence="2 3">
    <name type="scientific">Allofranklinella schreckenbergeri</name>
    <dbReference type="NCBI Taxonomy" id="1076744"/>
    <lineage>
        <taxon>Bacteria</taxon>
        <taxon>Pseudomonadati</taxon>
        <taxon>Pseudomonadota</taxon>
        <taxon>Betaproteobacteria</taxon>
        <taxon>Burkholderiales</taxon>
        <taxon>Comamonadaceae</taxon>
        <taxon>Allofranklinella</taxon>
    </lineage>
</organism>
<evidence type="ECO:0000313" key="2">
    <source>
        <dbReference type="EMBL" id="RMX00463.1"/>
    </source>
</evidence>
<comment type="caution">
    <text evidence="2">The sequence shown here is derived from an EMBL/GenBank/DDBJ whole genome shotgun (WGS) entry which is preliminary data.</text>
</comment>
<feature type="signal peptide" evidence="1">
    <location>
        <begin position="1"/>
        <end position="36"/>
    </location>
</feature>
<evidence type="ECO:0000256" key="1">
    <source>
        <dbReference type="SAM" id="SignalP"/>
    </source>
</evidence>
<name>A0A3M6QBE3_9BURK</name>
<dbReference type="InterPro" id="IPR021457">
    <property type="entry name" value="DUF3108"/>
</dbReference>
<feature type="chain" id="PRO_5017922955" evidence="1">
    <location>
        <begin position="37"/>
        <end position="276"/>
    </location>
</feature>